<protein>
    <submittedName>
        <fullName evidence="7">YihY family inner membrane protein</fullName>
    </submittedName>
</protein>
<evidence type="ECO:0000313" key="7">
    <source>
        <dbReference type="EMBL" id="KAB1065146.1"/>
    </source>
</evidence>
<accession>A0A6N6MA54</accession>
<keyword evidence="2" id="KW-1003">Cell membrane</keyword>
<dbReference type="InterPro" id="IPR036388">
    <property type="entry name" value="WH-like_DNA-bd_sf"/>
</dbReference>
<proteinExistence type="predicted"/>
<dbReference type="OrthoDB" id="9808671at2"/>
<keyword evidence="5 6" id="KW-0472">Membrane</keyword>
<evidence type="ECO:0000256" key="1">
    <source>
        <dbReference type="ARBA" id="ARBA00004651"/>
    </source>
</evidence>
<dbReference type="Proteomes" id="UP000435357">
    <property type="component" value="Unassembled WGS sequence"/>
</dbReference>
<gene>
    <name evidence="7" type="ORF">F3059_04125</name>
</gene>
<dbReference type="SUPFAM" id="SSF46785">
    <property type="entry name" value="Winged helix' DNA-binding domain"/>
    <property type="match status" value="1"/>
</dbReference>
<keyword evidence="3 6" id="KW-0812">Transmembrane</keyword>
<keyword evidence="8" id="KW-1185">Reference proteome</keyword>
<feature type="transmembrane region" description="Helical" evidence="6">
    <location>
        <begin position="115"/>
        <end position="133"/>
    </location>
</feature>
<dbReference type="GO" id="GO:0005886">
    <property type="term" value="C:plasma membrane"/>
    <property type="evidence" value="ECO:0007669"/>
    <property type="project" value="UniProtKB-SubCell"/>
</dbReference>
<reference evidence="7 8" key="1">
    <citation type="submission" date="2019-09" db="EMBL/GenBank/DDBJ databases">
        <title>Genomes of Cryomorphaceae.</title>
        <authorList>
            <person name="Bowman J.P."/>
        </authorList>
    </citation>
    <scope>NUCLEOTIDE SEQUENCE [LARGE SCALE GENOMIC DNA]</scope>
    <source>
        <strain evidence="7 8">KCTC 52047</strain>
    </source>
</reference>
<feature type="transmembrane region" description="Helical" evidence="6">
    <location>
        <begin position="264"/>
        <end position="285"/>
    </location>
</feature>
<dbReference type="NCBIfam" id="TIGR00765">
    <property type="entry name" value="yihY_not_rbn"/>
    <property type="match status" value="1"/>
</dbReference>
<evidence type="ECO:0000256" key="2">
    <source>
        <dbReference type="ARBA" id="ARBA00022475"/>
    </source>
</evidence>
<keyword evidence="4 6" id="KW-1133">Transmembrane helix</keyword>
<evidence type="ECO:0000256" key="5">
    <source>
        <dbReference type="ARBA" id="ARBA00023136"/>
    </source>
</evidence>
<evidence type="ECO:0000256" key="4">
    <source>
        <dbReference type="ARBA" id="ARBA00022989"/>
    </source>
</evidence>
<feature type="transmembrane region" description="Helical" evidence="6">
    <location>
        <begin position="54"/>
        <end position="73"/>
    </location>
</feature>
<evidence type="ECO:0000256" key="6">
    <source>
        <dbReference type="SAM" id="Phobius"/>
    </source>
</evidence>
<dbReference type="PANTHER" id="PTHR30213">
    <property type="entry name" value="INNER MEMBRANE PROTEIN YHJD"/>
    <property type="match status" value="1"/>
</dbReference>
<organism evidence="7 8">
    <name type="scientific">Salibacter halophilus</name>
    <dbReference type="NCBI Taxonomy" id="1803916"/>
    <lineage>
        <taxon>Bacteria</taxon>
        <taxon>Pseudomonadati</taxon>
        <taxon>Bacteroidota</taxon>
        <taxon>Flavobacteriia</taxon>
        <taxon>Flavobacteriales</taxon>
        <taxon>Salibacteraceae</taxon>
        <taxon>Salibacter</taxon>
    </lineage>
</organism>
<dbReference type="RefSeq" id="WP_151166778.1">
    <property type="nucleotide sequence ID" value="NZ_WACR01000003.1"/>
</dbReference>
<evidence type="ECO:0000256" key="3">
    <source>
        <dbReference type="ARBA" id="ARBA00022692"/>
    </source>
</evidence>
<comment type="subcellular location">
    <subcellularLocation>
        <location evidence="1">Cell membrane</location>
        <topology evidence="1">Multi-pass membrane protein</topology>
    </subcellularLocation>
</comment>
<dbReference type="InterPro" id="IPR017039">
    <property type="entry name" value="Virul_fac_BrkB"/>
</dbReference>
<feature type="transmembrane region" description="Helical" evidence="6">
    <location>
        <begin position="199"/>
        <end position="221"/>
    </location>
</feature>
<name>A0A6N6MA54_9FLAO</name>
<comment type="caution">
    <text evidence="7">The sequence shown here is derived from an EMBL/GenBank/DDBJ whole genome shotgun (WGS) entry which is preliminary data.</text>
</comment>
<dbReference type="EMBL" id="WACR01000003">
    <property type="protein sequence ID" value="KAB1065146.1"/>
    <property type="molecule type" value="Genomic_DNA"/>
</dbReference>
<dbReference type="InterPro" id="IPR036390">
    <property type="entry name" value="WH_DNA-bd_sf"/>
</dbReference>
<evidence type="ECO:0000313" key="8">
    <source>
        <dbReference type="Proteomes" id="UP000435357"/>
    </source>
</evidence>
<sequence>MIDKLKHFFLHKLWEKDLSKMSAWQAFFFKQGRILVIAGRGFFENRIQEKASALTFYTLLSIVPVIAMIFGIAKGFGFQDRLHDMVLENASNNREVWLKVVDFAESMLENTQGGLIAGIGVVVLIWSVMRLLISIEDAFNDVWEVSSGRSWSRKFTDYLTIMILSPVLILLSSSATVYIKSQFETLAEQFEIIGFFGPLVHFLFKLSPYILIWLAFVLLYTVMPNTRVSIKSALIAAVIAGTCFQLFEWAYITLQVGVSRYNAIYGSFAALPLFLIWLQTSWLIVMVGAELAFANENVDQYEYESEMGEVSIEFTKKLTILVMHKVIHRFMNGEKPVTEEELANELGIPVRMIRQILTKLNRANFIAETPTKDDKTRAYLPKRDIHNLKLTDLSTAIEELGASGFPVKDEKAFEEIENHYETLQSGMERSNENVLIKNINANT</sequence>
<dbReference type="Gene3D" id="1.10.10.10">
    <property type="entry name" value="Winged helix-like DNA-binding domain superfamily/Winged helix DNA-binding domain"/>
    <property type="match status" value="1"/>
</dbReference>
<feature type="transmembrane region" description="Helical" evidence="6">
    <location>
        <begin position="233"/>
        <end position="252"/>
    </location>
</feature>
<dbReference type="PANTHER" id="PTHR30213:SF0">
    <property type="entry name" value="UPF0761 MEMBRANE PROTEIN YIHY"/>
    <property type="match status" value="1"/>
</dbReference>
<dbReference type="Pfam" id="PF03631">
    <property type="entry name" value="Virul_fac_BrkB"/>
    <property type="match status" value="1"/>
</dbReference>
<dbReference type="AlphaFoldDB" id="A0A6N6MA54"/>
<feature type="transmembrane region" description="Helical" evidence="6">
    <location>
        <begin position="158"/>
        <end position="179"/>
    </location>
</feature>